<protein>
    <recommendedName>
        <fullName evidence="6">Glutamine amidotransferase domain-containing protein</fullName>
    </recommendedName>
</protein>
<evidence type="ECO:0000256" key="1">
    <source>
        <dbReference type="ARBA" id="ARBA00022598"/>
    </source>
</evidence>
<dbReference type="GO" id="GO:0003921">
    <property type="term" value="F:GMP synthase activity"/>
    <property type="evidence" value="ECO:0007669"/>
    <property type="project" value="TreeGrafter"/>
</dbReference>
<evidence type="ECO:0000256" key="5">
    <source>
        <dbReference type="ARBA" id="ARBA00022840"/>
    </source>
</evidence>
<evidence type="ECO:0000259" key="6">
    <source>
        <dbReference type="Pfam" id="PF00117"/>
    </source>
</evidence>
<feature type="non-terminal residue" evidence="7">
    <location>
        <position position="143"/>
    </location>
</feature>
<evidence type="ECO:0000256" key="2">
    <source>
        <dbReference type="ARBA" id="ARBA00022741"/>
    </source>
</evidence>
<dbReference type="PANTHER" id="PTHR11922">
    <property type="entry name" value="GMP SYNTHASE-RELATED"/>
    <property type="match status" value="1"/>
</dbReference>
<keyword evidence="1" id="KW-0436">Ligase</keyword>
<keyword evidence="3" id="KW-0332">GMP biosynthesis</keyword>
<dbReference type="AlphaFoldDB" id="X0ZU83"/>
<dbReference type="Gene3D" id="3.40.50.880">
    <property type="match status" value="1"/>
</dbReference>
<feature type="domain" description="Glutamine amidotransferase" evidence="6">
    <location>
        <begin position="6"/>
        <end position="110"/>
    </location>
</feature>
<dbReference type="Pfam" id="PF00117">
    <property type="entry name" value="GATase"/>
    <property type="match status" value="1"/>
</dbReference>
<accession>X0ZU83</accession>
<keyword evidence="2" id="KW-0547">Nucleotide-binding</keyword>
<dbReference type="EMBL" id="BART01009166">
    <property type="protein sequence ID" value="GAG64003.1"/>
    <property type="molecule type" value="Genomic_DNA"/>
</dbReference>
<reference evidence="7" key="1">
    <citation type="journal article" date="2014" name="Front. Microbiol.">
        <title>High frequency of phylogenetically diverse reductive dehalogenase-homologous genes in deep subseafloor sedimentary metagenomes.</title>
        <authorList>
            <person name="Kawai M."/>
            <person name="Futagami T."/>
            <person name="Toyoda A."/>
            <person name="Takaki Y."/>
            <person name="Nishi S."/>
            <person name="Hori S."/>
            <person name="Arai W."/>
            <person name="Tsubouchi T."/>
            <person name="Morono Y."/>
            <person name="Uchiyama I."/>
            <person name="Ito T."/>
            <person name="Fujiyama A."/>
            <person name="Inagaki F."/>
            <person name="Takami H."/>
        </authorList>
    </citation>
    <scope>NUCLEOTIDE SEQUENCE</scope>
    <source>
        <strain evidence="7">Expedition CK06-06</strain>
    </source>
</reference>
<dbReference type="GO" id="GO:0005524">
    <property type="term" value="F:ATP binding"/>
    <property type="evidence" value="ECO:0007669"/>
    <property type="project" value="UniProtKB-KW"/>
</dbReference>
<organism evidence="7">
    <name type="scientific">marine sediment metagenome</name>
    <dbReference type="NCBI Taxonomy" id="412755"/>
    <lineage>
        <taxon>unclassified sequences</taxon>
        <taxon>metagenomes</taxon>
        <taxon>ecological metagenomes</taxon>
    </lineage>
</organism>
<proteinExistence type="predicted"/>
<keyword evidence="4" id="KW-0658">Purine biosynthesis</keyword>
<name>X0ZU83_9ZZZZ</name>
<dbReference type="PROSITE" id="PS51273">
    <property type="entry name" value="GATASE_TYPE_1"/>
    <property type="match status" value="1"/>
</dbReference>
<evidence type="ECO:0000256" key="4">
    <source>
        <dbReference type="ARBA" id="ARBA00022755"/>
    </source>
</evidence>
<dbReference type="SUPFAM" id="SSF52317">
    <property type="entry name" value="Class I glutamine amidotransferase-like"/>
    <property type="match status" value="1"/>
</dbReference>
<dbReference type="PANTHER" id="PTHR11922:SF2">
    <property type="entry name" value="GMP SYNTHASE [GLUTAMINE-HYDROLYZING]"/>
    <property type="match status" value="1"/>
</dbReference>
<dbReference type="InterPro" id="IPR029062">
    <property type="entry name" value="Class_I_gatase-like"/>
</dbReference>
<sequence length="143" mass="16222">MDSVIVLDFGGQYAHLITRRIRDLGVYSEILPYDVDLDKIRKITPKAIILSGGPGSIYEKDSPTISNEFFQFTFENKIPILGICYGHHLIIHKHEGEVESKEIKEYGKANAGNFILVRINEKGERFPLTIANYNRQKGTITLV</sequence>
<keyword evidence="5" id="KW-0067">ATP-binding</keyword>
<dbReference type="GO" id="GO:0005829">
    <property type="term" value="C:cytosol"/>
    <property type="evidence" value="ECO:0007669"/>
    <property type="project" value="TreeGrafter"/>
</dbReference>
<evidence type="ECO:0000256" key="3">
    <source>
        <dbReference type="ARBA" id="ARBA00022749"/>
    </source>
</evidence>
<gene>
    <name evidence="7" type="ORF">S01H4_20395</name>
</gene>
<comment type="caution">
    <text evidence="7">The sequence shown here is derived from an EMBL/GenBank/DDBJ whole genome shotgun (WGS) entry which is preliminary data.</text>
</comment>
<dbReference type="InterPro" id="IPR017926">
    <property type="entry name" value="GATASE"/>
</dbReference>
<evidence type="ECO:0000313" key="7">
    <source>
        <dbReference type="EMBL" id="GAG64003.1"/>
    </source>
</evidence>